<feature type="domain" description="25S rRNA (uridine-N(3))-methyltransferase BMT5-like" evidence="2">
    <location>
        <begin position="145"/>
        <end position="182"/>
    </location>
</feature>
<dbReference type="GO" id="GO:0070475">
    <property type="term" value="P:rRNA base methylation"/>
    <property type="evidence" value="ECO:0007669"/>
    <property type="project" value="InterPro"/>
</dbReference>
<evidence type="ECO:0000313" key="4">
    <source>
        <dbReference type="Proteomes" id="UP001054889"/>
    </source>
</evidence>
<gene>
    <name evidence="3" type="primary">gb22299</name>
    <name evidence="3" type="ORF">PR202_gb22299</name>
</gene>
<organism evidence="3 4">
    <name type="scientific">Eleusine coracana subsp. coracana</name>
    <dbReference type="NCBI Taxonomy" id="191504"/>
    <lineage>
        <taxon>Eukaryota</taxon>
        <taxon>Viridiplantae</taxon>
        <taxon>Streptophyta</taxon>
        <taxon>Embryophyta</taxon>
        <taxon>Tracheophyta</taxon>
        <taxon>Spermatophyta</taxon>
        <taxon>Magnoliopsida</taxon>
        <taxon>Liliopsida</taxon>
        <taxon>Poales</taxon>
        <taxon>Poaceae</taxon>
        <taxon>PACMAD clade</taxon>
        <taxon>Chloridoideae</taxon>
        <taxon>Cynodonteae</taxon>
        <taxon>Eleusininae</taxon>
        <taxon>Eleusine</taxon>
    </lineage>
</organism>
<evidence type="ECO:0000313" key="3">
    <source>
        <dbReference type="EMBL" id="GJN33678.1"/>
    </source>
</evidence>
<dbReference type="Pfam" id="PF10354">
    <property type="entry name" value="BMT5-like"/>
    <property type="match status" value="1"/>
</dbReference>
<proteinExistence type="predicted"/>
<feature type="compositionally biased region" description="Low complexity" evidence="1">
    <location>
        <begin position="86"/>
        <end position="95"/>
    </location>
</feature>
<evidence type="ECO:0000259" key="2">
    <source>
        <dbReference type="Pfam" id="PF10354"/>
    </source>
</evidence>
<feature type="compositionally biased region" description="Acidic residues" evidence="1">
    <location>
        <begin position="68"/>
        <end position="77"/>
    </location>
</feature>
<dbReference type="AlphaFoldDB" id="A0AAV5FFM5"/>
<name>A0AAV5FFM5_ELECO</name>
<evidence type="ECO:0000256" key="1">
    <source>
        <dbReference type="SAM" id="MobiDB-lite"/>
    </source>
</evidence>
<dbReference type="GO" id="GO:0070042">
    <property type="term" value="F:rRNA (uridine-N3-)-methyltransferase activity"/>
    <property type="evidence" value="ECO:0007669"/>
    <property type="project" value="InterPro"/>
</dbReference>
<feature type="region of interest" description="Disordered" evidence="1">
    <location>
        <begin position="68"/>
        <end position="119"/>
    </location>
</feature>
<accession>A0AAV5FFM5</accession>
<dbReference type="InterPro" id="IPR019446">
    <property type="entry name" value="BMT5-like"/>
</dbReference>
<dbReference type="Proteomes" id="UP001054889">
    <property type="component" value="Unassembled WGS sequence"/>
</dbReference>
<protein>
    <recommendedName>
        <fullName evidence="2">25S rRNA (uridine-N(3))-methyltransferase BMT5-like domain-containing protein</fullName>
    </recommendedName>
</protein>
<comment type="caution">
    <text evidence="3">The sequence shown here is derived from an EMBL/GenBank/DDBJ whole genome shotgun (WGS) entry which is preliminary data.</text>
</comment>
<dbReference type="EMBL" id="BQKI01000085">
    <property type="protein sequence ID" value="GJN33678.1"/>
    <property type="molecule type" value="Genomic_DNA"/>
</dbReference>
<keyword evidence="4" id="KW-1185">Reference proteome</keyword>
<reference evidence="3" key="2">
    <citation type="submission" date="2021-12" db="EMBL/GenBank/DDBJ databases">
        <title>Resequencing data analysis of finger millet.</title>
        <authorList>
            <person name="Hatakeyama M."/>
            <person name="Aluri S."/>
            <person name="Balachadran M.T."/>
            <person name="Sivarajan S.R."/>
            <person name="Poveda L."/>
            <person name="Shimizu-Inatsugi R."/>
            <person name="Schlapbach R."/>
            <person name="Sreeman S.M."/>
            <person name="Shimizu K.K."/>
        </authorList>
    </citation>
    <scope>NUCLEOTIDE SEQUENCE</scope>
</reference>
<reference evidence="3" key="1">
    <citation type="journal article" date="2018" name="DNA Res.">
        <title>Multiple hybrid de novo genome assembly of finger millet, an orphan allotetraploid crop.</title>
        <authorList>
            <person name="Hatakeyama M."/>
            <person name="Aluri S."/>
            <person name="Balachadran M.T."/>
            <person name="Sivarajan S.R."/>
            <person name="Patrignani A."/>
            <person name="Gruter S."/>
            <person name="Poveda L."/>
            <person name="Shimizu-Inatsugi R."/>
            <person name="Baeten J."/>
            <person name="Francoijs K.J."/>
            <person name="Nataraja K.N."/>
            <person name="Reddy Y.A.N."/>
            <person name="Phadnis S."/>
            <person name="Ravikumar R.L."/>
            <person name="Schlapbach R."/>
            <person name="Sreeman S.M."/>
            <person name="Shimizu K.K."/>
        </authorList>
    </citation>
    <scope>NUCLEOTIDE SEQUENCE</scope>
</reference>
<sequence length="189" mass="18688">MAVVLAAPEVAHAAAEIGGGAPLKVAGMVEAPLVEGVLAAEGDEKGAAAQAEGPSVVIVEEVVEEGPLEVAGEEGEPPAEGPPPAAVADGKGAAASVEGAPRAIKADGKEGGDGVGENNVEAKEAEEEEGEEKWLNHYSSMHSILTVGDGDFSFSLALATAFGSGANLVATSLDSYGSFDRSLSSFSGS</sequence>